<feature type="region of interest" description="Disordered" evidence="1">
    <location>
        <begin position="911"/>
        <end position="954"/>
    </location>
</feature>
<protein>
    <submittedName>
        <fullName evidence="2">Uncharacterized protein</fullName>
    </submittedName>
</protein>
<evidence type="ECO:0000313" key="3">
    <source>
        <dbReference type="Proteomes" id="UP000604046"/>
    </source>
</evidence>
<dbReference type="PANTHER" id="PTHR33050:SF7">
    <property type="entry name" value="RIBONUCLEASE H"/>
    <property type="match status" value="1"/>
</dbReference>
<reference evidence="2" key="1">
    <citation type="submission" date="2021-02" db="EMBL/GenBank/DDBJ databases">
        <authorList>
            <person name="Dougan E. K."/>
            <person name="Rhodes N."/>
            <person name="Thang M."/>
            <person name="Chan C."/>
        </authorList>
    </citation>
    <scope>NUCLEOTIDE SEQUENCE</scope>
</reference>
<evidence type="ECO:0000256" key="1">
    <source>
        <dbReference type="SAM" id="MobiDB-lite"/>
    </source>
</evidence>
<keyword evidence="3" id="KW-1185">Reference proteome</keyword>
<feature type="compositionally biased region" description="Low complexity" evidence="1">
    <location>
        <begin position="1304"/>
        <end position="1319"/>
    </location>
</feature>
<accession>A0A812NBU5</accession>
<comment type="caution">
    <text evidence="2">The sequence shown here is derived from an EMBL/GenBank/DDBJ whole genome shotgun (WGS) entry which is preliminary data.</text>
</comment>
<evidence type="ECO:0000313" key="2">
    <source>
        <dbReference type="EMBL" id="CAE7308770.1"/>
    </source>
</evidence>
<feature type="region of interest" description="Disordered" evidence="1">
    <location>
        <begin position="1034"/>
        <end position="1070"/>
    </location>
</feature>
<dbReference type="InterPro" id="IPR043502">
    <property type="entry name" value="DNA/RNA_pol_sf"/>
</dbReference>
<sequence length="2389" mass="261698">MKRNLEEAYEQHLEYLLKGSKTRFVQPWDRSQILNPPSILPGLPPYQRWGVGLSSAPLGSSAPLPTTPPVPAPAPSIPFAKSKGTPWHAKQTESRSAAIAKWSGIMLAHGEHFGVVEKIAVDASGGEPQQLSSVLLDIFALKASATLHGRAGPILRYLKFCKREGQPPFPFREDLLYRFVKEYCARQAPTFARSFLSSVAFCRHVLECKFEDVFSTRLTGACNALYLNKRKQVQKPPLKVSHVKALERIVTGWGDFSGSDRYAAGCFLYATYARARFSDMQNSGAITKDVTNLPDGGVRGFLEASVCRTKTAYTLERKTRYLSMCAPVQGLLDESWAIAWLDIAELYGPGWSEDSPLLPAPMDGGGWASSPIAVGMGAKWLRSLLYKAGEDVATVKLLGTHSMKATGLSWAAKWGASKEIRLILGYHSASRADSDVVYGRDNVAPALRQFDQILEDISFDKFRPDSTRSGMFTPERPAAPEAPPDDVSESTEGSEDEEHPDLEEEEQAVDELVGPWQPEPGLRERLDEAEVFRHRVSRFIHVVSSEEGTMFRCGRAITSDQCDGSQTWGAFWVMPGLANHPWQEERAWGVIDDARLVLRGAKAMPSAARRMAASYSDSQSVFNARVDASGLTKEDATKIKAAVSSLRQLAFISSFTPGQADESPLMAALKLMLGRDAELGVQASFRALYHESYAVVTSELRQKIEKSEEPASRRLTQPERAERFEKQKKKLVGVSIKGLSEPSEALVDRAVACYENNELRYLSWEICTSREQEVGSDRRRDTRFTVDEHTGRLKVENKDAEQKAVTSSEVHVMQALQRRSLAMDQANLVEYATMQQWSDRLMRARMQEAPAGYVRPTWAQLVAADKKLFSELRDLTRDGVQSSGGARPLDTHLPTVMNSFDVVCLMQPLPSASSRSLDEGKELERPERPGPYGPRKPRNPKGQGKGKGKSKAPGMPAQMVAWGCVSATKKGNPYCYGFQLGTCANEVKNNACQRGLHACAIPKCGQHGHGASACPKRSKDAAEQPCSNLKISSGSDAVWQPTPGAANAEVQSLPRDSPKLSGGSDASRQPNLQALRIAPAPEGEATPSQSSSSPKSATLLHAIETFDSLPDVAVSRTPHAIRDKVQKSFYSGMYRRGPLVGLRSSVTQFPEAVKVITRLIAEVAPAHQFSSFVILEGSELGIHRDAQNACLPNLVIPLTRFEGGELAVADPEGHVVSHGGQSFRARLCDLGRGPIAFNAQGLQHAVMPFKGRRLVLIAYCLKNVGSLDGASCRALRALGFRLPTKEPPPRTLPAVVTGFPDLRPSGCSSPSPSGHPASPDTAMQEAAASEGPPGPSTAMTDSTALPAVRPQKLMFLELCCGSAGLSAAFRALGFQVLAVDHPGNRHVPLVHCVHLDLRLESSWGYLRRLVQARQVFLIHIAPPCGTASRARGIPIKGQPSPPALRTEAFPAGLPGLSPSWQAKVDSANSIYRHAARFCAWLLEEAPHTHFCVENPARSYMWLLPEFLHLRPRCSVVPYDACMHGGARAKHQELWTSLPELSALARQCDNSHPHRPWGILPSGDFSTADEAEYPEVFCTRYASAASLALGASHAMPSPSGLSNESARSATHKQPRTSKAVVLIDEYHYQVTVPLPSGQLPALDDKNCLCAALGPVPVGSKVLRVNFEGGVVFPKRPRPDRNLADQVLMAGHSAVASITCGVYRDPLQFAKLSLTLTHPFDVATALPDQALTVLARVLLDGPLTVVRRRLDLYLTWRKWAQELEGREEQLHASLHPSVASVVRGKKLLLLDRIAKSLDWPDEHLHHDLTHGFRLVGEEKPSGVFPLDPKPAELTVDGLMEQAEVLKPLLWDKIAQSPANPHEQELFDITHAESSEKGWLDPARSWDELEDYFKGSWVPARRFAVEQRGKLRPIDDLAENGVNSAFAPCDKLTLRAIDEIVWTAAFIMRALICKAYVHVPLSTGEVISGPLHPFWASNTSRARPLVKTVDLKSAYKQLPLHPSDHRLCVVSLRRPSDSRVVGYVSKVLPFGASASVTAFNRVARLLQRILQEAWVMTSNYFDDYPLLELSALAGSCEKTVHNILSLLGFTRAADKEEGFAPSANLLGVTLDLSDPTLKHVRVANREDKCTEMSASIDQVLDKGFLKASEVASLFGRIQFMEGQLLGRLGRLALMELRSLCSSNGELRLGKFECDAFQNLKQRLVSGPPRAIPTAIPRGCACVFTDGACEFEDGHPVCTIGGILYHHHEGSWNTRFFACRMPAALVQKWSNAGKRHLIGPVELFAVVVARRLWGSYLNSSRALFFVDHSGVHAACVSGTSRDTVWRSLLVEFERADAVPMIGWIARVPSPSNPSDAPSRGSSNFPFWGTCSRDHPSCCMSGELLSPLELKRDV</sequence>
<proteinExistence type="predicted"/>
<organism evidence="2 3">
    <name type="scientific">Symbiodinium natans</name>
    <dbReference type="NCBI Taxonomy" id="878477"/>
    <lineage>
        <taxon>Eukaryota</taxon>
        <taxon>Sar</taxon>
        <taxon>Alveolata</taxon>
        <taxon>Dinophyceae</taxon>
        <taxon>Suessiales</taxon>
        <taxon>Symbiodiniaceae</taxon>
        <taxon>Symbiodinium</taxon>
    </lineage>
</organism>
<dbReference type="PANTHER" id="PTHR33050">
    <property type="entry name" value="REVERSE TRANSCRIPTASE DOMAIN-CONTAINING PROTEIN"/>
    <property type="match status" value="1"/>
</dbReference>
<dbReference type="Proteomes" id="UP000604046">
    <property type="component" value="Unassembled WGS sequence"/>
</dbReference>
<feature type="region of interest" description="Disordered" evidence="1">
    <location>
        <begin position="1303"/>
        <end position="1342"/>
    </location>
</feature>
<feature type="compositionally biased region" description="Basic and acidic residues" evidence="1">
    <location>
        <begin position="916"/>
        <end position="928"/>
    </location>
</feature>
<dbReference type="InterPro" id="IPR043128">
    <property type="entry name" value="Rev_trsase/Diguanyl_cyclase"/>
</dbReference>
<dbReference type="EMBL" id="CAJNDS010002077">
    <property type="protein sequence ID" value="CAE7308770.1"/>
    <property type="molecule type" value="Genomic_DNA"/>
</dbReference>
<feature type="compositionally biased region" description="Basic residues" evidence="1">
    <location>
        <begin position="935"/>
        <end position="950"/>
    </location>
</feature>
<gene>
    <name evidence="2" type="ORF">SNAT2548_LOCUS16220</name>
</gene>
<dbReference type="OrthoDB" id="437864at2759"/>
<name>A0A812NBU5_9DINO</name>
<dbReference type="SUPFAM" id="SSF56672">
    <property type="entry name" value="DNA/RNA polymerases"/>
    <property type="match status" value="1"/>
</dbReference>
<dbReference type="Gene3D" id="3.30.70.270">
    <property type="match status" value="1"/>
</dbReference>
<feature type="region of interest" description="Disordered" evidence="1">
    <location>
        <begin position="465"/>
        <end position="520"/>
    </location>
</feature>
<dbReference type="Gene3D" id="3.10.10.10">
    <property type="entry name" value="HIV Type 1 Reverse Transcriptase, subunit A, domain 1"/>
    <property type="match status" value="1"/>
</dbReference>
<dbReference type="InterPro" id="IPR052055">
    <property type="entry name" value="Hepadnavirus_pol/RT"/>
</dbReference>
<feature type="compositionally biased region" description="Acidic residues" evidence="1">
    <location>
        <begin position="483"/>
        <end position="509"/>
    </location>
</feature>